<dbReference type="PANTHER" id="PTHR43364">
    <property type="entry name" value="NADH-SPECIFIC METHYLGLYOXAL REDUCTASE-RELATED"/>
    <property type="match status" value="1"/>
</dbReference>
<dbReference type="SUPFAM" id="SSF51430">
    <property type="entry name" value="NAD(P)-linked oxidoreductase"/>
    <property type="match status" value="1"/>
</dbReference>
<evidence type="ECO:0000313" key="4">
    <source>
        <dbReference type="Proteomes" id="UP000054248"/>
    </source>
</evidence>
<proteinExistence type="predicted"/>
<keyword evidence="4" id="KW-1185">Reference proteome</keyword>
<keyword evidence="1" id="KW-0560">Oxidoreductase</keyword>
<dbReference type="AlphaFoldDB" id="A0A0C3KPX7"/>
<dbReference type="HOGENOM" id="CLU_023205_1_1_1"/>
<dbReference type="InterPro" id="IPR050523">
    <property type="entry name" value="AKR_Detox_Biosynth"/>
</dbReference>
<dbReference type="EMBL" id="KN823085">
    <property type="protein sequence ID" value="KIO23418.1"/>
    <property type="molecule type" value="Genomic_DNA"/>
</dbReference>
<dbReference type="Proteomes" id="UP000054248">
    <property type="component" value="Unassembled WGS sequence"/>
</dbReference>
<reference evidence="3 4" key="1">
    <citation type="submission" date="2014-04" db="EMBL/GenBank/DDBJ databases">
        <authorList>
            <consortium name="DOE Joint Genome Institute"/>
            <person name="Kuo A."/>
            <person name="Girlanda M."/>
            <person name="Perotto S."/>
            <person name="Kohler A."/>
            <person name="Nagy L.G."/>
            <person name="Floudas D."/>
            <person name="Copeland A."/>
            <person name="Barry K.W."/>
            <person name="Cichocki N."/>
            <person name="Veneault-Fourrey C."/>
            <person name="LaButti K."/>
            <person name="Lindquist E.A."/>
            <person name="Lipzen A."/>
            <person name="Lundell T."/>
            <person name="Morin E."/>
            <person name="Murat C."/>
            <person name="Sun H."/>
            <person name="Tunlid A."/>
            <person name="Henrissat B."/>
            <person name="Grigoriev I.V."/>
            <person name="Hibbett D.S."/>
            <person name="Martin F."/>
            <person name="Nordberg H.P."/>
            <person name="Cantor M.N."/>
            <person name="Hua S.X."/>
        </authorList>
    </citation>
    <scope>NUCLEOTIDE SEQUENCE [LARGE SCALE GENOMIC DNA]</scope>
    <source>
        <strain evidence="3 4">MUT 4182</strain>
    </source>
</reference>
<evidence type="ECO:0000259" key="2">
    <source>
        <dbReference type="Pfam" id="PF00248"/>
    </source>
</evidence>
<evidence type="ECO:0000313" key="3">
    <source>
        <dbReference type="EMBL" id="KIO23418.1"/>
    </source>
</evidence>
<dbReference type="PANTHER" id="PTHR43364:SF4">
    <property type="entry name" value="NAD(P)-LINKED OXIDOREDUCTASE SUPERFAMILY PROTEIN"/>
    <property type="match status" value="1"/>
</dbReference>
<evidence type="ECO:0000256" key="1">
    <source>
        <dbReference type="ARBA" id="ARBA00023002"/>
    </source>
</evidence>
<dbReference type="InterPro" id="IPR023210">
    <property type="entry name" value="NADP_OxRdtase_dom"/>
</dbReference>
<dbReference type="Pfam" id="PF00248">
    <property type="entry name" value="Aldo_ket_red"/>
    <property type="match status" value="1"/>
</dbReference>
<dbReference type="OrthoDB" id="2310150at2759"/>
<name>A0A0C3KPX7_9AGAM</name>
<feature type="domain" description="NADP-dependent oxidoreductase" evidence="2">
    <location>
        <begin position="7"/>
        <end position="311"/>
    </location>
</feature>
<protein>
    <recommendedName>
        <fullName evidence="2">NADP-dependent oxidoreductase domain-containing protein</fullName>
    </recommendedName>
</protein>
<dbReference type="CDD" id="cd19075">
    <property type="entry name" value="AKR_AKR7A1-5"/>
    <property type="match status" value="1"/>
</dbReference>
<accession>A0A0C3KPX7</accession>
<gene>
    <name evidence="3" type="ORF">M407DRAFT_214712</name>
</gene>
<sequence>MANTRVPLIFGTMTFGTKGMSGVRTSDPRECQELLNLFFTHGHKEVDTARVYGDGTTEVLLSKMILPQEATIDTKVLPSKPGDHAPHNLRRVFEGSLTILSPHKVRVLYLHRPDRTVPFADTCAEMDRMHREGLFDIFGLSNYAAWEVAEIVGICEKYGYVRPRIYQGMFAKVTRIVCSELIPCLRKFGIRLVIYNPLAGGFFAGKLASSDDVVEKGTRFDGTTRLGKMYQERYFRPSYFEALERIKAVADKHGLRLTEIALRWCQHHGELTAKDGVIIGATSAKQLEENCSDSEKGPLPNEVLDVLDAAWETIGGTSPLYWR</sequence>
<reference evidence="4" key="2">
    <citation type="submission" date="2015-01" db="EMBL/GenBank/DDBJ databases">
        <title>Evolutionary Origins and Diversification of the Mycorrhizal Mutualists.</title>
        <authorList>
            <consortium name="DOE Joint Genome Institute"/>
            <consortium name="Mycorrhizal Genomics Consortium"/>
            <person name="Kohler A."/>
            <person name="Kuo A."/>
            <person name="Nagy L.G."/>
            <person name="Floudas D."/>
            <person name="Copeland A."/>
            <person name="Barry K.W."/>
            <person name="Cichocki N."/>
            <person name="Veneault-Fourrey C."/>
            <person name="LaButti K."/>
            <person name="Lindquist E.A."/>
            <person name="Lipzen A."/>
            <person name="Lundell T."/>
            <person name="Morin E."/>
            <person name="Murat C."/>
            <person name="Riley R."/>
            <person name="Ohm R."/>
            <person name="Sun H."/>
            <person name="Tunlid A."/>
            <person name="Henrissat B."/>
            <person name="Grigoriev I.V."/>
            <person name="Hibbett D.S."/>
            <person name="Martin F."/>
        </authorList>
    </citation>
    <scope>NUCLEOTIDE SEQUENCE [LARGE SCALE GENOMIC DNA]</scope>
    <source>
        <strain evidence="4">MUT 4182</strain>
    </source>
</reference>
<dbReference type="InterPro" id="IPR036812">
    <property type="entry name" value="NAD(P)_OxRdtase_dom_sf"/>
</dbReference>
<organism evidence="3 4">
    <name type="scientific">Tulasnella calospora MUT 4182</name>
    <dbReference type="NCBI Taxonomy" id="1051891"/>
    <lineage>
        <taxon>Eukaryota</taxon>
        <taxon>Fungi</taxon>
        <taxon>Dikarya</taxon>
        <taxon>Basidiomycota</taxon>
        <taxon>Agaricomycotina</taxon>
        <taxon>Agaricomycetes</taxon>
        <taxon>Cantharellales</taxon>
        <taxon>Tulasnellaceae</taxon>
        <taxon>Tulasnella</taxon>
    </lineage>
</organism>
<dbReference type="Gene3D" id="3.20.20.100">
    <property type="entry name" value="NADP-dependent oxidoreductase domain"/>
    <property type="match status" value="1"/>
</dbReference>
<dbReference type="GO" id="GO:0016491">
    <property type="term" value="F:oxidoreductase activity"/>
    <property type="evidence" value="ECO:0007669"/>
    <property type="project" value="UniProtKB-KW"/>
</dbReference>
<dbReference type="STRING" id="1051891.A0A0C3KPX7"/>